<dbReference type="InterPro" id="IPR011009">
    <property type="entry name" value="Kinase-like_dom_sf"/>
</dbReference>
<evidence type="ECO:0000256" key="2">
    <source>
        <dbReference type="ARBA" id="ARBA00022527"/>
    </source>
</evidence>
<evidence type="ECO:0000256" key="1">
    <source>
        <dbReference type="ARBA" id="ARBA00012513"/>
    </source>
</evidence>
<proteinExistence type="predicted"/>
<dbReference type="PANTHER" id="PTHR43289:SF6">
    <property type="entry name" value="SERINE_THREONINE-PROTEIN KINASE NEKL-3"/>
    <property type="match status" value="1"/>
</dbReference>
<keyword evidence="4" id="KW-0547">Nucleotide-binding</keyword>
<protein>
    <recommendedName>
        <fullName evidence="1">non-specific serine/threonine protein kinase</fullName>
        <ecNumber evidence="1">2.7.11.1</ecNumber>
    </recommendedName>
</protein>
<keyword evidence="5" id="KW-0418">Kinase</keyword>
<keyword evidence="3" id="KW-0808">Transferase</keyword>
<reference evidence="9 10" key="1">
    <citation type="submission" date="2021-01" db="EMBL/GenBank/DDBJ databases">
        <title>Whole genome shotgun sequence of Asanoa iriomotensis NBRC 100142.</title>
        <authorList>
            <person name="Komaki H."/>
            <person name="Tamura T."/>
        </authorList>
    </citation>
    <scope>NUCLEOTIDE SEQUENCE [LARGE SCALE GENOMIC DNA]</scope>
    <source>
        <strain evidence="9 10">NBRC 100142</strain>
    </source>
</reference>
<dbReference type="Pfam" id="PF00069">
    <property type="entry name" value="Pkinase"/>
    <property type="match status" value="1"/>
</dbReference>
<dbReference type="PANTHER" id="PTHR43289">
    <property type="entry name" value="MITOGEN-ACTIVATED PROTEIN KINASE KINASE KINASE 20-RELATED"/>
    <property type="match status" value="1"/>
</dbReference>
<dbReference type="InterPro" id="IPR008271">
    <property type="entry name" value="Ser/Thr_kinase_AS"/>
</dbReference>
<feature type="region of interest" description="Disordered" evidence="7">
    <location>
        <begin position="375"/>
        <end position="492"/>
    </location>
</feature>
<evidence type="ECO:0000313" key="10">
    <source>
        <dbReference type="Proteomes" id="UP000624325"/>
    </source>
</evidence>
<dbReference type="SMART" id="SM00220">
    <property type="entry name" value="S_TKc"/>
    <property type="match status" value="1"/>
</dbReference>
<name>A0ABQ4BXS2_9ACTN</name>
<feature type="region of interest" description="Disordered" evidence="7">
    <location>
        <begin position="326"/>
        <end position="348"/>
    </location>
</feature>
<keyword evidence="10" id="KW-1185">Reference proteome</keyword>
<dbReference type="EMBL" id="BONC01000006">
    <property type="protein sequence ID" value="GIF55326.1"/>
    <property type="molecule type" value="Genomic_DNA"/>
</dbReference>
<dbReference type="Gene3D" id="3.30.200.20">
    <property type="entry name" value="Phosphorylase Kinase, domain 1"/>
    <property type="match status" value="1"/>
</dbReference>
<evidence type="ECO:0000256" key="4">
    <source>
        <dbReference type="ARBA" id="ARBA00022741"/>
    </source>
</evidence>
<dbReference type="Gene3D" id="1.10.510.10">
    <property type="entry name" value="Transferase(Phosphotransferase) domain 1"/>
    <property type="match status" value="1"/>
</dbReference>
<dbReference type="SUPFAM" id="SSF56112">
    <property type="entry name" value="Protein kinase-like (PK-like)"/>
    <property type="match status" value="1"/>
</dbReference>
<evidence type="ECO:0000256" key="3">
    <source>
        <dbReference type="ARBA" id="ARBA00022679"/>
    </source>
</evidence>
<evidence type="ECO:0000256" key="5">
    <source>
        <dbReference type="ARBA" id="ARBA00022777"/>
    </source>
</evidence>
<organism evidence="9 10">
    <name type="scientific">Asanoa iriomotensis</name>
    <dbReference type="NCBI Taxonomy" id="234613"/>
    <lineage>
        <taxon>Bacteria</taxon>
        <taxon>Bacillati</taxon>
        <taxon>Actinomycetota</taxon>
        <taxon>Actinomycetes</taxon>
        <taxon>Micromonosporales</taxon>
        <taxon>Micromonosporaceae</taxon>
        <taxon>Asanoa</taxon>
    </lineage>
</organism>
<dbReference type="PROSITE" id="PS00108">
    <property type="entry name" value="PROTEIN_KINASE_ST"/>
    <property type="match status" value="1"/>
</dbReference>
<dbReference type="InterPro" id="IPR000719">
    <property type="entry name" value="Prot_kinase_dom"/>
</dbReference>
<gene>
    <name evidence="9" type="ORF">Air01nite_14210</name>
</gene>
<keyword evidence="6" id="KW-0067">ATP-binding</keyword>
<comment type="caution">
    <text evidence="9">The sequence shown here is derived from an EMBL/GenBank/DDBJ whole genome shotgun (WGS) entry which is preliminary data.</text>
</comment>
<accession>A0ABQ4BXS2</accession>
<dbReference type="CDD" id="cd14014">
    <property type="entry name" value="STKc_PknB_like"/>
    <property type="match status" value="1"/>
</dbReference>
<evidence type="ECO:0000259" key="8">
    <source>
        <dbReference type="PROSITE" id="PS50011"/>
    </source>
</evidence>
<evidence type="ECO:0000256" key="7">
    <source>
        <dbReference type="SAM" id="MobiDB-lite"/>
    </source>
</evidence>
<feature type="domain" description="Protein kinase" evidence="8">
    <location>
        <begin position="53"/>
        <end position="310"/>
    </location>
</feature>
<keyword evidence="2" id="KW-0723">Serine/threonine-protein kinase</keyword>
<dbReference type="Proteomes" id="UP000624325">
    <property type="component" value="Unassembled WGS sequence"/>
</dbReference>
<evidence type="ECO:0000256" key="6">
    <source>
        <dbReference type="ARBA" id="ARBA00022840"/>
    </source>
</evidence>
<sequence length="492" mass="50258">MGLGTHWTAGAEPNFNRVPQTAPAVLDNAGLPGRHLGIHFGMVEPGLLVDDRYRLDAPIATGGMGEVWRATDTVLRRTVAVKLLRGIVDETAQARFRSEARAMAALHHPGVADVYDYGETDLPDGTGAAYIAMANVDGEPLSRRIAEAGPLDPAETRSIVAQAARALQAVHDAGVVHRDVKPSNMIVTPGGAVVLIDFGVAVTAGGMSHTRVDEVVGTALYMAPEQVAKQEITPLTDVYALGAVTYHCLAGRPPFEDGNALTVALRHLHEDPPPLPDHVPAQLRRIVETAMAKEPALRFDSAAALADAVDGGQTGAATAVLAARAAVPPTTEDQTPAPTEDEPRSRPRRRLAGAVLVLVAVLLAGLAIADPAGLIPRPGGPSPQPAATGDAEQPAGAEPSGDDPLPVSGVPATFPSPTGRRTARPEVSGTTPPAGAVTASPPGQAGEDPSTGAESPAQAPEPTSSPEPAPTETSAPDEGGTVAATPVVNAAG</sequence>
<dbReference type="EC" id="2.7.11.1" evidence="1"/>
<evidence type="ECO:0000313" key="9">
    <source>
        <dbReference type="EMBL" id="GIF55326.1"/>
    </source>
</evidence>
<feature type="compositionally biased region" description="Low complexity" evidence="7">
    <location>
        <begin position="453"/>
        <end position="462"/>
    </location>
</feature>
<dbReference type="PROSITE" id="PS50011">
    <property type="entry name" value="PROTEIN_KINASE_DOM"/>
    <property type="match status" value="1"/>
</dbReference>